<organism evidence="5 6">
    <name type="scientific">Cryptococcus tetragattii IND107</name>
    <dbReference type="NCBI Taxonomy" id="1296105"/>
    <lineage>
        <taxon>Eukaryota</taxon>
        <taxon>Fungi</taxon>
        <taxon>Dikarya</taxon>
        <taxon>Basidiomycota</taxon>
        <taxon>Agaricomycotina</taxon>
        <taxon>Tremellomycetes</taxon>
        <taxon>Tremellales</taxon>
        <taxon>Cryptococcaceae</taxon>
        <taxon>Cryptococcus</taxon>
        <taxon>Cryptococcus gattii species complex</taxon>
    </lineage>
</organism>
<feature type="region of interest" description="Disordered" evidence="4">
    <location>
        <begin position="341"/>
        <end position="360"/>
    </location>
</feature>
<feature type="region of interest" description="Disordered" evidence="4">
    <location>
        <begin position="378"/>
        <end position="409"/>
    </location>
</feature>
<evidence type="ECO:0000256" key="3">
    <source>
        <dbReference type="ARBA" id="ARBA00038344"/>
    </source>
</evidence>
<reference evidence="5" key="2">
    <citation type="submission" date="2024-01" db="EMBL/GenBank/DDBJ databases">
        <title>Comparative genomics of Cryptococcus and Kwoniella reveals pathogenesis evolution and contrasting modes of karyotype evolution via chromosome fusion or intercentromeric recombination.</title>
        <authorList>
            <person name="Coelho M.A."/>
            <person name="David-Palma M."/>
            <person name="Shea T."/>
            <person name="Bowers K."/>
            <person name="Mcginley-Smith S."/>
            <person name="Mohammad A.W."/>
            <person name="Gnirke A."/>
            <person name="Yurkov A.M."/>
            <person name="Nowrousian M."/>
            <person name="Sun S."/>
            <person name="Cuomo C.A."/>
            <person name="Heitman J."/>
        </authorList>
    </citation>
    <scope>NUCLEOTIDE SEQUENCE</scope>
    <source>
        <strain evidence="5">IND107</strain>
    </source>
</reference>
<dbReference type="Pfam" id="PF00400">
    <property type="entry name" value="WD40"/>
    <property type="match status" value="3"/>
</dbReference>
<feature type="compositionally biased region" description="Polar residues" evidence="4">
    <location>
        <begin position="346"/>
        <end position="357"/>
    </location>
</feature>
<comment type="pathway">
    <text evidence="1">Protein modification; protein ubiquitination.</text>
</comment>
<gene>
    <name evidence="5" type="ORF">I308_105653</name>
</gene>
<feature type="compositionally biased region" description="Pro residues" evidence="4">
    <location>
        <begin position="1"/>
        <end position="10"/>
    </location>
</feature>
<feature type="region of interest" description="Disordered" evidence="4">
    <location>
        <begin position="1"/>
        <end position="115"/>
    </location>
</feature>
<keyword evidence="6" id="KW-1185">Reference proteome</keyword>
<dbReference type="SUPFAM" id="SSF50978">
    <property type="entry name" value="WD40 repeat-like"/>
    <property type="match status" value="1"/>
</dbReference>
<keyword evidence="2" id="KW-0833">Ubl conjugation pathway</keyword>
<dbReference type="RefSeq" id="XP_066612051.1">
    <property type="nucleotide sequence ID" value="XM_066760105.1"/>
</dbReference>
<evidence type="ECO:0008006" key="7">
    <source>
        <dbReference type="Google" id="ProtNLM"/>
    </source>
</evidence>
<dbReference type="EMBL" id="ATAM02000010">
    <property type="protein sequence ID" value="KAL0243684.1"/>
    <property type="molecule type" value="Genomic_DNA"/>
</dbReference>
<dbReference type="PANTHER" id="PTHR22852">
    <property type="entry name" value="LETHAL 2 DENTICLELESS PROTEIN RETINOIC ACID-REGULATED NUCLEAR MATRIX-ASSOCIATED PROTEIN"/>
    <property type="match status" value="1"/>
</dbReference>
<dbReference type="InterPro" id="IPR001680">
    <property type="entry name" value="WD40_rpt"/>
</dbReference>
<reference evidence="5" key="1">
    <citation type="submission" date="2015-01" db="EMBL/GenBank/DDBJ databases">
        <authorList>
            <consortium name="The Broad Institute Genomics Platform"/>
            <person name="Cuomo C."/>
            <person name="Litvintseva A."/>
            <person name="Chen Y."/>
            <person name="Heitman J."/>
            <person name="Sun S."/>
            <person name="Springer D."/>
            <person name="Dromer F."/>
            <person name="Young S."/>
            <person name="Zeng Q."/>
            <person name="Gargeya S."/>
            <person name="Abouelleil A."/>
            <person name="Alvarado L."/>
            <person name="Chapman S.B."/>
            <person name="Gainer-Dewar J."/>
            <person name="Goldberg J."/>
            <person name="Griggs A."/>
            <person name="Gujja S."/>
            <person name="Hansen M."/>
            <person name="Howarth C."/>
            <person name="Imamovic A."/>
            <person name="Larimer J."/>
            <person name="Murphy C."/>
            <person name="Naylor J."/>
            <person name="Pearson M."/>
            <person name="Priest M."/>
            <person name="Roberts A."/>
            <person name="Saif S."/>
            <person name="Shea T."/>
            <person name="Sykes S."/>
            <person name="Wortman J."/>
            <person name="Nusbaum C."/>
            <person name="Birren B."/>
        </authorList>
    </citation>
    <scope>NUCLEOTIDE SEQUENCE</scope>
    <source>
        <strain evidence="5">IND107</strain>
    </source>
</reference>
<dbReference type="Gene3D" id="2.130.10.10">
    <property type="entry name" value="YVTN repeat-like/Quinoprotein amine dehydrogenase"/>
    <property type="match status" value="2"/>
</dbReference>
<dbReference type="InterPro" id="IPR015943">
    <property type="entry name" value="WD40/YVTN_repeat-like_dom_sf"/>
</dbReference>
<feature type="compositionally biased region" description="Low complexity" evidence="4">
    <location>
        <begin position="14"/>
        <end position="25"/>
    </location>
</feature>
<evidence type="ECO:0000256" key="4">
    <source>
        <dbReference type="SAM" id="MobiDB-lite"/>
    </source>
</evidence>
<proteinExistence type="inferred from homology"/>
<comment type="similarity">
    <text evidence="3">Belongs to the WD repeat cdt2 family.</text>
</comment>
<dbReference type="InterPro" id="IPR051865">
    <property type="entry name" value="WD-repeat_CDT2_adapter"/>
</dbReference>
<dbReference type="InterPro" id="IPR036322">
    <property type="entry name" value="WD40_repeat_dom_sf"/>
</dbReference>
<dbReference type="Proteomes" id="UP000054399">
    <property type="component" value="Unassembled WGS sequence"/>
</dbReference>
<name>A0ABR3BLL5_9TREE</name>
<evidence type="ECO:0000256" key="1">
    <source>
        <dbReference type="ARBA" id="ARBA00004906"/>
    </source>
</evidence>
<dbReference type="SMART" id="SM00320">
    <property type="entry name" value="WD40"/>
    <property type="match status" value="5"/>
</dbReference>
<accession>A0ABR3BLL5</accession>
<protein>
    <recommendedName>
        <fullName evidence="7">WD40 repeat-like protein</fullName>
    </recommendedName>
</protein>
<dbReference type="PANTHER" id="PTHR22852:SF0">
    <property type="entry name" value="DENTICLELESS PROTEIN HOMOLOG"/>
    <property type="match status" value="1"/>
</dbReference>
<sequence>MHPHRPPLAPIPQNNSSSSSSSSSNAPSTPTPKCHTSSIKRPSKLAPIFLSKRVRTEREDHENITSSVSAKKRVQLAGPSSISPLRAGSRAAPIESSGEDDWQSSDDQPDSDDDHRLYIHRKSQSIHDYFLPSTSRYGRVKDERLEKEKNIRVIEPVTKEEGAWKRKRRRLGAKGQRCPLAKQFLIPPPQAYLSTLLHSLVPYHPLRPPASILLPSIHPPTGRPRDFAPPLAVSFNHIAKQYTSFDARSQGLRRLIGIAGEEGGVRIVDVDEGLGMHREEKGWWWRAHGNAIFDLKWSRDDTKVLTASGDQTSRLHALTTPTPTLLATLRGHTSSVKNVTFLDPSRSPNDPSQSSIIASGGRDGNILIYDVRTKGRDPELGEYGTGPVRREGSRERYRDGIPGFAPQTSGEVLDPVMVIKGAHGDGKRSGRTATRSVTSLLALSSIPGTLASGGSFDGIIKLWDLRFPSATNRSSSPRPTCTLSGSLPDATLSGETPAKRARSINAMVESPVNGDVYALCGDSRIHVLRPSAALTRHHPIWSSGALNEFTEEEIYDEAVQPATYSDPSMLISNFYIRLSLSPDGRYLAAGSCKGGLMTWDTQERGPDVDGSADGSRTVAKKLGMGVEIGMSEVGGKDREVCAVDWGRDILAATSDGSLTRIWRSEPVIAKQMAENPGAYADEWVGAI</sequence>
<feature type="compositionally biased region" description="Basic and acidic residues" evidence="4">
    <location>
        <begin position="388"/>
        <end position="399"/>
    </location>
</feature>
<evidence type="ECO:0000256" key="2">
    <source>
        <dbReference type="ARBA" id="ARBA00022786"/>
    </source>
</evidence>
<feature type="region of interest" description="Disordered" evidence="4">
    <location>
        <begin position="471"/>
        <end position="496"/>
    </location>
</feature>
<dbReference type="GeneID" id="91992508"/>
<feature type="compositionally biased region" description="Polar residues" evidence="4">
    <location>
        <begin position="471"/>
        <end position="485"/>
    </location>
</feature>
<evidence type="ECO:0000313" key="6">
    <source>
        <dbReference type="Proteomes" id="UP000054399"/>
    </source>
</evidence>
<feature type="compositionally biased region" description="Basic and acidic residues" evidence="4">
    <location>
        <begin position="54"/>
        <end position="63"/>
    </location>
</feature>
<comment type="caution">
    <text evidence="5">The sequence shown here is derived from an EMBL/GenBank/DDBJ whole genome shotgun (WGS) entry which is preliminary data.</text>
</comment>
<evidence type="ECO:0000313" key="5">
    <source>
        <dbReference type="EMBL" id="KAL0243684.1"/>
    </source>
</evidence>
<feature type="compositionally biased region" description="Acidic residues" evidence="4">
    <location>
        <begin position="97"/>
        <end position="112"/>
    </location>
</feature>